<evidence type="ECO:0000256" key="1">
    <source>
        <dbReference type="SAM" id="MobiDB-lite"/>
    </source>
</evidence>
<comment type="caution">
    <text evidence="2">The sequence shown here is derived from an EMBL/GenBank/DDBJ whole genome shotgun (WGS) entry which is preliminary data.</text>
</comment>
<evidence type="ECO:0000313" key="2">
    <source>
        <dbReference type="EMBL" id="CAB1445368.1"/>
    </source>
</evidence>
<reference evidence="2" key="1">
    <citation type="submission" date="2020-03" db="EMBL/GenBank/DDBJ databases">
        <authorList>
            <person name="Weist P."/>
        </authorList>
    </citation>
    <scope>NUCLEOTIDE SEQUENCE</scope>
</reference>
<dbReference type="EMBL" id="CADEAL010003624">
    <property type="protein sequence ID" value="CAB1445368.1"/>
    <property type="molecule type" value="Genomic_DNA"/>
</dbReference>
<name>A0A9N7V9J1_PLEPL</name>
<dbReference type="Proteomes" id="UP001153269">
    <property type="component" value="Unassembled WGS sequence"/>
</dbReference>
<sequence>MSERDGHGDALCRDAAPDFIPPRASRGRRSGVVLPGGGGQDTDTILLESVRAAPRRSSIIKCLKTVAPVAGFVPYSLRVLAVETSHLLVERHGDGVSPASSPVLRLQVTGVMEAAGGSGLGISLFTAGSHLSLRPLWWSVAKYINPSAALE</sequence>
<accession>A0A9N7V9J1</accession>
<protein>
    <submittedName>
        <fullName evidence="2">Uncharacterized protein</fullName>
    </submittedName>
</protein>
<gene>
    <name evidence="2" type="ORF">PLEPLA_LOCUS33099</name>
</gene>
<feature type="compositionally biased region" description="Basic and acidic residues" evidence="1">
    <location>
        <begin position="1"/>
        <end position="16"/>
    </location>
</feature>
<keyword evidence="3" id="KW-1185">Reference proteome</keyword>
<proteinExistence type="predicted"/>
<evidence type="ECO:0000313" key="3">
    <source>
        <dbReference type="Proteomes" id="UP001153269"/>
    </source>
</evidence>
<feature type="region of interest" description="Disordered" evidence="1">
    <location>
        <begin position="1"/>
        <end position="37"/>
    </location>
</feature>
<dbReference type="AlphaFoldDB" id="A0A9N7V9J1"/>
<organism evidence="2 3">
    <name type="scientific">Pleuronectes platessa</name>
    <name type="common">European plaice</name>
    <dbReference type="NCBI Taxonomy" id="8262"/>
    <lineage>
        <taxon>Eukaryota</taxon>
        <taxon>Metazoa</taxon>
        <taxon>Chordata</taxon>
        <taxon>Craniata</taxon>
        <taxon>Vertebrata</taxon>
        <taxon>Euteleostomi</taxon>
        <taxon>Actinopterygii</taxon>
        <taxon>Neopterygii</taxon>
        <taxon>Teleostei</taxon>
        <taxon>Neoteleostei</taxon>
        <taxon>Acanthomorphata</taxon>
        <taxon>Carangaria</taxon>
        <taxon>Pleuronectiformes</taxon>
        <taxon>Pleuronectoidei</taxon>
        <taxon>Pleuronectidae</taxon>
        <taxon>Pleuronectes</taxon>
    </lineage>
</organism>